<dbReference type="InterPro" id="IPR024875">
    <property type="entry name" value="Protein_Lines"/>
</dbReference>
<evidence type="ECO:0000313" key="3">
    <source>
        <dbReference type="EMBL" id="KAG8440727.1"/>
    </source>
</evidence>
<organism evidence="3 4">
    <name type="scientific">Hymenochirus boettgeri</name>
    <name type="common">Congo dwarf clawed frog</name>
    <dbReference type="NCBI Taxonomy" id="247094"/>
    <lineage>
        <taxon>Eukaryota</taxon>
        <taxon>Metazoa</taxon>
        <taxon>Chordata</taxon>
        <taxon>Craniata</taxon>
        <taxon>Vertebrata</taxon>
        <taxon>Euteleostomi</taxon>
        <taxon>Amphibia</taxon>
        <taxon>Batrachia</taxon>
        <taxon>Anura</taxon>
        <taxon>Pipoidea</taxon>
        <taxon>Pipidae</taxon>
        <taxon>Pipinae</taxon>
        <taxon>Hymenochirus</taxon>
    </lineage>
</organism>
<dbReference type="EMBL" id="JAACNH010000006">
    <property type="protein sequence ID" value="KAG8440727.1"/>
    <property type="molecule type" value="Genomic_DNA"/>
</dbReference>
<dbReference type="OrthoDB" id="8251209at2759"/>
<gene>
    <name evidence="3" type="ORF">GDO86_006462</name>
</gene>
<name>A0A8T2JAY2_9PIPI</name>
<evidence type="ECO:0008006" key="5">
    <source>
        <dbReference type="Google" id="ProtNLM"/>
    </source>
</evidence>
<dbReference type="InterPro" id="IPR029415">
    <property type="entry name" value="Lines_C"/>
</dbReference>
<proteinExistence type="predicted"/>
<protein>
    <recommendedName>
        <fullName evidence="5">Lines homolog 1</fullName>
    </recommendedName>
</protein>
<comment type="caution">
    <text evidence="3">The sequence shown here is derived from an EMBL/GenBank/DDBJ whole genome shotgun (WGS) entry which is preliminary data.</text>
</comment>
<dbReference type="Pfam" id="PF14695">
    <property type="entry name" value="LINES_C"/>
    <property type="match status" value="1"/>
</dbReference>
<reference evidence="3" key="1">
    <citation type="thesis" date="2020" institute="ProQuest LLC" country="789 East Eisenhower Parkway, Ann Arbor, MI, USA">
        <title>Comparative Genomics and Chromosome Evolution.</title>
        <authorList>
            <person name="Mudd A.B."/>
        </authorList>
    </citation>
    <scope>NUCLEOTIDE SEQUENCE</scope>
    <source>
        <strain evidence="3">Female2</strain>
        <tissue evidence="3">Blood</tissue>
    </source>
</reference>
<dbReference type="PANTHER" id="PTHR16057:SF1">
    <property type="entry name" value="PROTEIN LINES HOMOLOG 1"/>
    <property type="match status" value="1"/>
</dbReference>
<sequence>MENLLPSLRELHTELLQAHPLQKDTQKYASLLAPYSTTIRSTGPICTELVSSPYCVRDITSLQLSLIQMLINKSESKSTEPEVRHQYTCVVEMLQQADLDTALICLSTTSDMVLSNLSSKCLSCLVLFQLKCKKEVNIQWIQFCLKSLNEFPRCFTLLPCLSSLVYVCQGILRDETPEQRDILLSLLQPFHPVFEGFCSSMFSAINISCCQSPALDPKFNKYLACLLELLEVLVALRIHLKLNLPLCRKVVSVTIPQALVLISSPVLYFVKKQLILLLKRSLLKKVGEDFFSTQHSTSQTLDPLFEQDLQILGEELLKMVHQGWLLQVPVNNKISSFGGFNETSERSPDLVVLGAVCLSVLRALEIQLLEITVTSIIVEKLQTFMENLLIFLKHHLEWREPLHLCEWVTLTFIEQDDDMLEVANILLKIYVHCETIWFQASSRPCHKVEVGIWSGLSHMFGSDPHCVFLLIMNNLAFDSSVLLDFLISSETCFLEYFVRYLKLLKKDWPRFCLSCTLFDLADFHQVSKKGGGSISPSLEDMVSVTGECSVSLQASLPSDTHLSVVGKQNKHISQAPECILSLGALQNLTAYDSSEDSGSECAEQGPIPHNHIDDNTDIHKEMGKLELKGGYPDFHIPLPPTENADSTNHFTGTQKKCIRCLEELQKSIDTLQRKKLFPYNPSALLRLLVHVLTLNKDMREGKISH</sequence>
<feature type="domain" description="Protein Lines C-terminal" evidence="2">
    <location>
        <begin position="659"/>
        <end position="691"/>
    </location>
</feature>
<evidence type="ECO:0000313" key="4">
    <source>
        <dbReference type="Proteomes" id="UP000812440"/>
    </source>
</evidence>
<feature type="domain" description="Protein Lines N-terminal" evidence="1">
    <location>
        <begin position="164"/>
        <end position="515"/>
    </location>
</feature>
<keyword evidence="4" id="KW-1185">Reference proteome</keyword>
<dbReference type="Proteomes" id="UP000812440">
    <property type="component" value="Chromosome 3"/>
</dbReference>
<dbReference type="AlphaFoldDB" id="A0A8T2JAY2"/>
<evidence type="ECO:0000259" key="2">
    <source>
        <dbReference type="Pfam" id="PF14695"/>
    </source>
</evidence>
<dbReference type="InterPro" id="IPR032794">
    <property type="entry name" value="LINES_N"/>
</dbReference>
<accession>A0A8T2JAY2</accession>
<dbReference type="Pfam" id="PF14694">
    <property type="entry name" value="LINES_N"/>
    <property type="match status" value="1"/>
</dbReference>
<dbReference type="EMBL" id="JAACNH010000006">
    <property type="protein sequence ID" value="KAG8440728.1"/>
    <property type="molecule type" value="Genomic_DNA"/>
</dbReference>
<dbReference type="PANTHER" id="PTHR16057">
    <property type="entry name" value="WINS1, 2 PROTEIN"/>
    <property type="match status" value="1"/>
</dbReference>
<evidence type="ECO:0000259" key="1">
    <source>
        <dbReference type="Pfam" id="PF14694"/>
    </source>
</evidence>